<reference evidence="1" key="1">
    <citation type="journal article" date="2012" name="Proc. Natl. Acad. Sci. U.S.A.">
        <title>Antigenic diversity is generated by distinct evolutionary mechanisms in African trypanosome species.</title>
        <authorList>
            <person name="Jackson A.P."/>
            <person name="Berry A."/>
            <person name="Aslett M."/>
            <person name="Allison H.C."/>
            <person name="Burton P."/>
            <person name="Vavrova-Anderson J."/>
            <person name="Brown R."/>
            <person name="Browne H."/>
            <person name="Corton N."/>
            <person name="Hauser H."/>
            <person name="Gamble J."/>
            <person name="Gilderthorp R."/>
            <person name="Marcello L."/>
            <person name="McQuillan J."/>
            <person name="Otto T.D."/>
            <person name="Quail M.A."/>
            <person name="Sanders M.J."/>
            <person name="van Tonder A."/>
            <person name="Ginger M.L."/>
            <person name="Field M.C."/>
            <person name="Barry J.D."/>
            <person name="Hertz-Fowler C."/>
            <person name="Berriman M."/>
        </authorList>
    </citation>
    <scope>NUCLEOTIDE SEQUENCE</scope>
    <source>
        <strain evidence="1">Y486</strain>
    </source>
</reference>
<accession>G0TZ62</accession>
<evidence type="ECO:0000313" key="1">
    <source>
        <dbReference type="EMBL" id="CCC49265.1"/>
    </source>
</evidence>
<dbReference type="EMBL" id="HE573023">
    <property type="protein sequence ID" value="CCC49265.1"/>
    <property type="molecule type" value="Genomic_DNA"/>
</dbReference>
<gene>
    <name evidence="1" type="ORF">TVY486_0705850</name>
</gene>
<organism evidence="1">
    <name type="scientific">Trypanosoma vivax (strain Y486)</name>
    <dbReference type="NCBI Taxonomy" id="1055687"/>
    <lineage>
        <taxon>Eukaryota</taxon>
        <taxon>Discoba</taxon>
        <taxon>Euglenozoa</taxon>
        <taxon>Kinetoplastea</taxon>
        <taxon>Metakinetoplastina</taxon>
        <taxon>Trypanosomatida</taxon>
        <taxon>Trypanosomatidae</taxon>
        <taxon>Trypanosoma</taxon>
        <taxon>Duttonella</taxon>
    </lineage>
</organism>
<dbReference type="AlphaFoldDB" id="G0TZ62"/>
<name>G0TZ62_TRYVY</name>
<proteinExistence type="predicted"/>
<protein>
    <submittedName>
        <fullName evidence="1">Uncharacterized protein</fullName>
    </submittedName>
</protein>
<sequence length="910" mass="100288">MSVRKPSFSIPNAEGVPRVTDVVLFLCGRAIASLWREVSIMDPAAAEALAARYLHRVVHMHEKPLVTTSLKDVSDELSTGATLPKERHDCAEANFSLAFSAVCLGPDALSAAQSQCKVETHSTVLGSSTFPAVNEEEIQLSKEYLQEFLDLCDRVKGGGTRERFICHILSLSANQATPVMQLTSPNWSNMSTEKRADVVLPTLSSMFDLFNESTTRNAAGSATASFAVWLGVSWNCASFSWQARVARGIGDLLADLEAKFCRPGSLSHSAAVSKGWGSNARARTRAGISEPRPFAASEPGQELNLFNLLTTMRRICEGRPLEDKGLLEALVQSGSGAMLQLRDYNNILEHIFAEQISSSSGGQDTQQQQQWNHSILSNIMSGVLLYSQFYLSVRSLEAALRCSQDGRVLAGHQWRSSELLTIAHYNSFLVHIACQDTPTAARDITIMLQLADAAIRRENEDNADMNAPQFHAGCLGHMGAVLLLLICPGTVYTSLRTVIISGIDAGTRNSSDAFGNHSNNQNYYHGVNISHTGMEIVQHNFFFVSTYRFLCAMWLRVHGFMKSAYQELTRIADSMVFYSRGCTGSFTEKKTAFSAFVGARGTNIWQSNGPSDVANEEAEIFCENFAMHGPEESAAEASGTTKGEQSREGEDDGLQYWPPDHLLLWQHVQFERALLAHYLGYSCTLLEIGDSLRRVSAASHFAMGVLYADLIAALTWMQRRNYCGALQSLDKVLSSAEGIGLTLLQHHARARRVSVLMSCNRWKEASDTLCKSQPVPSVMMHWFLVARLHVQCELLLSSNTATEGDLSGVIQQHVEEMTLCGCFLEESQQTDTTCIALCDKLCAYACIARHSITHSTQSHSWESALNATATKLQIRQLQEGKWQPLTNTPMRRICKEVLSGTLLQRVLEAH</sequence>